<reference evidence="1 2" key="1">
    <citation type="submission" date="2019-07" db="EMBL/GenBank/DDBJ databases">
        <title>Complete Genome Sequence of Leptotrichia hofstadii Strain JCM16775.</title>
        <authorList>
            <person name="Watanabe S."/>
            <person name="Cui L."/>
        </authorList>
    </citation>
    <scope>NUCLEOTIDE SEQUENCE [LARGE SCALE GENOMIC DNA]</scope>
    <source>
        <strain evidence="1 2">JCM16775</strain>
    </source>
</reference>
<accession>A0A510JIA8</accession>
<dbReference type="Proteomes" id="UP000321892">
    <property type="component" value="Chromosome"/>
</dbReference>
<dbReference type="KEGG" id="lhf:JCM16775_1739"/>
<dbReference type="EMBL" id="AP019823">
    <property type="protein sequence ID" value="BBM39028.1"/>
    <property type="molecule type" value="Genomic_DNA"/>
</dbReference>
<proteinExistence type="predicted"/>
<keyword evidence="2" id="KW-1185">Reference proteome</keyword>
<protein>
    <submittedName>
        <fullName evidence="1">Uncharacterized protein</fullName>
    </submittedName>
</protein>
<dbReference type="AlphaFoldDB" id="A0A510JIA8"/>
<sequence length="60" mass="6792">MVKTKQIGTHMGPNSVINSLDKTRIDGGEAWDWLKDDKIGGTVRDLPNYDESFVNKRSKK</sequence>
<evidence type="ECO:0000313" key="2">
    <source>
        <dbReference type="Proteomes" id="UP000321892"/>
    </source>
</evidence>
<organism evidence="1 2">
    <name type="scientific">Leptotrichia hofstadii</name>
    <dbReference type="NCBI Taxonomy" id="157688"/>
    <lineage>
        <taxon>Bacteria</taxon>
        <taxon>Fusobacteriati</taxon>
        <taxon>Fusobacteriota</taxon>
        <taxon>Fusobacteriia</taxon>
        <taxon>Fusobacteriales</taxon>
        <taxon>Leptotrichiaceae</taxon>
        <taxon>Leptotrichia</taxon>
    </lineage>
</organism>
<gene>
    <name evidence="1" type="ORF">JCM16775_1739</name>
</gene>
<dbReference type="RefSeq" id="WP_026745942.1">
    <property type="nucleotide sequence ID" value="NZ_AP019823.1"/>
</dbReference>
<name>A0A510JIA8_9FUSO</name>
<evidence type="ECO:0000313" key="1">
    <source>
        <dbReference type="EMBL" id="BBM39028.1"/>
    </source>
</evidence>